<feature type="chain" id="PRO_5011409410" evidence="2">
    <location>
        <begin position="34"/>
        <end position="723"/>
    </location>
</feature>
<dbReference type="SUPFAM" id="SSF50494">
    <property type="entry name" value="Trypsin-like serine proteases"/>
    <property type="match status" value="1"/>
</dbReference>
<feature type="signal peptide" evidence="2">
    <location>
        <begin position="1"/>
        <end position="33"/>
    </location>
</feature>
<dbReference type="OMA" id="NQICCKK"/>
<feature type="compositionally biased region" description="Polar residues" evidence="1">
    <location>
        <begin position="612"/>
        <end position="622"/>
    </location>
</feature>
<sequence length="723" mass="76872">MALPGRSCSTALTKSLVLLLLLLQAVIIAGNYAEETITCSSGGYCVPAYLCNGNGTVITDGDGLIDTRNGADECPRGLVCCREEDSNEICGGTCVPEGACEAGGINLRVGGAGGGCSFGEICCDLPLNRCRGTCTTVDLCGDNRRVDLRFEDQLCPGSQVCCEKSKTNAICHGRCVAANECSRSSNLVDLRVQSNDGCPGDRICCQNTCEGQCVPRGQCGDDTKDIDLRVGDSSCPENQVCCKNPRTCTCVDPSKCPQMINLRFSSECPFHQVCCDSVSDSNCQGLCTPDDQCKVRSNGTCSGGLTCCGKIKPSCDGSCVSLGQCPTGAVYLRLSSDGSCPADQVCCRNASKLCNGSCVSQEQCADSGFDLRISSQTCPGNAVCCKNLSKSPTGKVCQGRCVPSQQCTGQSQNSVDLRFSEGLCPLNLVCCPASTSCSGSCVAGNRCLDNALSINLRRSTESCPAGLVCCQNVNKGSTCDGQCTSRDRCADLTLGINLRLSDQSCPSNQICCKKVRKPLPDAECTCVMLDQCADDQRSIDLRTGGQKCPSRKICCTKLKTTVEKCDGSCISYQDCPEIANASSVDLRLFSGGCPANQQDPFAVPTLDGPNQAPKQDQSSSEEPQCDLKIDPTSSTLSKVDVPWLITVWTRREYLGVQRNQYECSGTLLAPDLILTSADCVSELMDVEHVYVRVGDFNLKPIETLSRRRVGILDLDCESRNNPQ</sequence>
<dbReference type="InterPro" id="IPR043504">
    <property type="entry name" value="Peptidase_S1_PA_chymotrypsin"/>
</dbReference>
<dbReference type="VEuPathDB" id="VectorBase:CPIJ017794"/>
<feature type="region of interest" description="Disordered" evidence="1">
    <location>
        <begin position="600"/>
        <end position="631"/>
    </location>
</feature>
<reference evidence="5" key="2">
    <citation type="submission" date="2021-02" db="UniProtKB">
        <authorList>
            <consortium name="EnsemblMetazoa"/>
        </authorList>
    </citation>
    <scope>IDENTIFICATION</scope>
    <source>
        <strain evidence="5">JHB</strain>
    </source>
</reference>
<dbReference type="eggNOG" id="KOG3627">
    <property type="taxonomic scope" value="Eukaryota"/>
</dbReference>
<dbReference type="Gene3D" id="2.40.10.10">
    <property type="entry name" value="Trypsin-like serine proteases"/>
    <property type="match status" value="1"/>
</dbReference>
<evidence type="ECO:0000259" key="3">
    <source>
        <dbReference type="Pfam" id="PF18322"/>
    </source>
</evidence>
<proteinExistence type="predicted"/>
<evidence type="ECO:0000313" key="5">
    <source>
        <dbReference type="EnsemblMetazoa" id="CPIJ017794-PA"/>
    </source>
</evidence>
<dbReference type="Pfam" id="PF18322">
    <property type="entry name" value="CLIP_1"/>
    <property type="match status" value="1"/>
</dbReference>
<protein>
    <submittedName>
        <fullName evidence="4 5">220 kDa silk protein</fullName>
    </submittedName>
</protein>
<dbReference type="VEuPathDB" id="VectorBase:CQUJHB005220"/>
<dbReference type="Proteomes" id="UP000002320">
    <property type="component" value="Unassembled WGS sequence"/>
</dbReference>
<dbReference type="InterPro" id="IPR009003">
    <property type="entry name" value="Peptidase_S1_PA"/>
</dbReference>
<reference evidence="4" key="1">
    <citation type="submission" date="2007-03" db="EMBL/GenBank/DDBJ databases">
        <title>Annotation of Culex pipiens quinquefasciatus.</title>
        <authorList>
            <consortium name="The Broad Institute Genome Sequencing Platform"/>
            <person name="Atkinson P.W."/>
            <person name="Hemingway J."/>
            <person name="Christensen B.M."/>
            <person name="Higgs S."/>
            <person name="Kodira C."/>
            <person name="Hannick L."/>
            <person name="Megy K."/>
            <person name="O'Leary S."/>
            <person name="Pearson M."/>
            <person name="Haas B.J."/>
            <person name="Mauceli E."/>
            <person name="Wortman J.R."/>
            <person name="Lee N.H."/>
            <person name="Guigo R."/>
            <person name="Stanke M."/>
            <person name="Alvarado L."/>
            <person name="Amedeo P."/>
            <person name="Antoine C.H."/>
            <person name="Arensburger P."/>
            <person name="Bidwell S.L."/>
            <person name="Crawford M."/>
            <person name="Camaro F."/>
            <person name="Devon K."/>
            <person name="Engels R."/>
            <person name="Hammond M."/>
            <person name="Howarth C."/>
            <person name="Koehrsen M."/>
            <person name="Lawson D."/>
            <person name="Montgomery P."/>
            <person name="Nene V."/>
            <person name="Nusbaum C."/>
            <person name="Puiu D."/>
            <person name="Romero-Severson J."/>
            <person name="Severson D.W."/>
            <person name="Shumway M."/>
            <person name="Sisk P."/>
            <person name="Stolte C."/>
            <person name="Zeng Q."/>
            <person name="Eisenstadt E."/>
            <person name="Fraser-Liggett C."/>
            <person name="Strausberg R."/>
            <person name="Galagan J."/>
            <person name="Birren B."/>
            <person name="Collins F.H."/>
        </authorList>
    </citation>
    <scope>NUCLEOTIDE SEQUENCE [LARGE SCALE GENOMIC DNA]</scope>
    <source>
        <strain evidence="4">JHB</strain>
    </source>
</reference>
<evidence type="ECO:0000256" key="1">
    <source>
        <dbReference type="SAM" id="MobiDB-lite"/>
    </source>
</evidence>
<accession>B0XFJ6</accession>
<dbReference type="OrthoDB" id="7761219at2759"/>
<evidence type="ECO:0000313" key="6">
    <source>
        <dbReference type="Proteomes" id="UP000002320"/>
    </source>
</evidence>
<keyword evidence="6" id="KW-1185">Reference proteome</keyword>
<dbReference type="AlphaFoldDB" id="B0XFJ6"/>
<dbReference type="InParanoid" id="B0XFJ6"/>
<dbReference type="InterPro" id="IPR041515">
    <property type="entry name" value="PPAF-2-like_Clip"/>
</dbReference>
<name>B0XFJ6_CULQU</name>
<evidence type="ECO:0000256" key="2">
    <source>
        <dbReference type="SAM" id="SignalP"/>
    </source>
</evidence>
<feature type="domain" description="PPAF-2-like Clip" evidence="3">
    <location>
        <begin position="37"/>
        <end position="82"/>
    </location>
</feature>
<dbReference type="KEGG" id="cqu:CpipJ_CPIJ017794"/>
<organism>
    <name type="scientific">Culex quinquefasciatus</name>
    <name type="common">Southern house mosquito</name>
    <name type="synonym">Culex pungens</name>
    <dbReference type="NCBI Taxonomy" id="7176"/>
    <lineage>
        <taxon>Eukaryota</taxon>
        <taxon>Metazoa</taxon>
        <taxon>Ecdysozoa</taxon>
        <taxon>Arthropoda</taxon>
        <taxon>Hexapoda</taxon>
        <taxon>Insecta</taxon>
        <taxon>Pterygota</taxon>
        <taxon>Neoptera</taxon>
        <taxon>Endopterygota</taxon>
        <taxon>Diptera</taxon>
        <taxon>Nematocera</taxon>
        <taxon>Culicoidea</taxon>
        <taxon>Culicidae</taxon>
        <taxon>Culicinae</taxon>
        <taxon>Culicini</taxon>
        <taxon>Culex</taxon>
        <taxon>Culex</taxon>
    </lineage>
</organism>
<keyword evidence="2" id="KW-0732">Signal</keyword>
<evidence type="ECO:0000313" key="4">
    <source>
        <dbReference type="EMBL" id="EDS26834.1"/>
    </source>
</evidence>
<dbReference type="EMBL" id="DS232931">
    <property type="protein sequence ID" value="EDS26834.1"/>
    <property type="molecule type" value="Genomic_DNA"/>
</dbReference>
<dbReference type="EnsemblMetazoa" id="CPIJ017794-RA">
    <property type="protein sequence ID" value="CPIJ017794-PA"/>
    <property type="gene ID" value="CPIJ017794"/>
</dbReference>
<gene>
    <name evidence="5" type="primary">6052092</name>
    <name evidence="4" type="ORF">CpipJ_CPIJ017794</name>
</gene>
<dbReference type="HOGENOM" id="CLU_382742_0_0_1"/>